<reference evidence="15 16" key="1">
    <citation type="journal article" date="2007" name="Nature">
        <title>Evolution of genes and genomes on the Drosophila phylogeny.</title>
        <authorList>
            <consortium name="Drosophila 12 Genomes Consortium"/>
            <person name="Clark A.G."/>
            <person name="Eisen M.B."/>
            <person name="Smith D.R."/>
            <person name="Bergman C.M."/>
            <person name="Oliver B."/>
            <person name="Markow T.A."/>
            <person name="Kaufman T.C."/>
            <person name="Kellis M."/>
            <person name="Gelbart W."/>
            <person name="Iyer V.N."/>
            <person name="Pollard D.A."/>
            <person name="Sackton T.B."/>
            <person name="Larracuente A.M."/>
            <person name="Singh N.D."/>
            <person name="Abad J.P."/>
            <person name="Abt D.N."/>
            <person name="Adryan B."/>
            <person name="Aguade M."/>
            <person name="Akashi H."/>
            <person name="Anderson W.W."/>
            <person name="Aquadro C.F."/>
            <person name="Ardell D.H."/>
            <person name="Arguello R."/>
            <person name="Artieri C.G."/>
            <person name="Barbash D.A."/>
            <person name="Barker D."/>
            <person name="Barsanti P."/>
            <person name="Batterham P."/>
            <person name="Batzoglou S."/>
            <person name="Begun D."/>
            <person name="Bhutkar A."/>
            <person name="Blanco E."/>
            <person name="Bosak S.A."/>
            <person name="Bradley R.K."/>
            <person name="Brand A.D."/>
            <person name="Brent M.R."/>
            <person name="Brooks A.N."/>
            <person name="Brown R.H."/>
            <person name="Butlin R.K."/>
            <person name="Caggese C."/>
            <person name="Calvi B.R."/>
            <person name="Bernardo de Carvalho A."/>
            <person name="Caspi A."/>
            <person name="Castrezana S."/>
            <person name="Celniker S.E."/>
            <person name="Chang J.L."/>
            <person name="Chapple C."/>
            <person name="Chatterji S."/>
            <person name="Chinwalla A."/>
            <person name="Civetta A."/>
            <person name="Clifton S.W."/>
            <person name="Comeron J.M."/>
            <person name="Costello J.C."/>
            <person name="Coyne J.A."/>
            <person name="Daub J."/>
            <person name="David R.G."/>
            <person name="Delcher A.L."/>
            <person name="Delehaunty K."/>
            <person name="Do C.B."/>
            <person name="Ebling H."/>
            <person name="Edwards K."/>
            <person name="Eickbush T."/>
            <person name="Evans J.D."/>
            <person name="Filipski A."/>
            <person name="Findeiss S."/>
            <person name="Freyhult E."/>
            <person name="Fulton L."/>
            <person name="Fulton R."/>
            <person name="Garcia A.C."/>
            <person name="Gardiner A."/>
            <person name="Garfield D.A."/>
            <person name="Garvin B.E."/>
            <person name="Gibson G."/>
            <person name="Gilbert D."/>
            <person name="Gnerre S."/>
            <person name="Godfrey J."/>
            <person name="Good R."/>
            <person name="Gotea V."/>
            <person name="Gravely B."/>
            <person name="Greenberg A.J."/>
            <person name="Griffiths-Jones S."/>
            <person name="Gross S."/>
            <person name="Guigo R."/>
            <person name="Gustafson E.A."/>
            <person name="Haerty W."/>
            <person name="Hahn M.W."/>
            <person name="Halligan D.L."/>
            <person name="Halpern A.L."/>
            <person name="Halter G.M."/>
            <person name="Han M.V."/>
            <person name="Heger A."/>
            <person name="Hillier L."/>
            <person name="Hinrichs A.S."/>
            <person name="Holmes I."/>
            <person name="Hoskins R.A."/>
            <person name="Hubisz M.J."/>
            <person name="Hultmark D."/>
            <person name="Huntley M.A."/>
            <person name="Jaffe D.B."/>
            <person name="Jagadeeshan S."/>
            <person name="Jeck W.R."/>
            <person name="Johnson J."/>
            <person name="Jones C.D."/>
            <person name="Jordan W.C."/>
            <person name="Karpen G.H."/>
            <person name="Kataoka E."/>
            <person name="Keightley P.D."/>
            <person name="Kheradpour P."/>
            <person name="Kirkness E.F."/>
            <person name="Koerich L.B."/>
            <person name="Kristiansen K."/>
            <person name="Kudrna D."/>
            <person name="Kulathinal R.J."/>
            <person name="Kumar S."/>
            <person name="Kwok R."/>
            <person name="Lander E."/>
            <person name="Langley C.H."/>
            <person name="Lapoint R."/>
            <person name="Lazzaro B.P."/>
            <person name="Lee S.J."/>
            <person name="Levesque L."/>
            <person name="Li R."/>
            <person name="Lin C.F."/>
            <person name="Lin M.F."/>
            <person name="Lindblad-Toh K."/>
            <person name="Llopart A."/>
            <person name="Long M."/>
            <person name="Low L."/>
            <person name="Lozovsky E."/>
            <person name="Lu J."/>
            <person name="Luo M."/>
            <person name="Machado C.A."/>
            <person name="Makalowski W."/>
            <person name="Marzo M."/>
            <person name="Matsuda M."/>
            <person name="Matzkin L."/>
            <person name="McAllister B."/>
            <person name="McBride C.S."/>
            <person name="McKernan B."/>
            <person name="McKernan K."/>
            <person name="Mendez-Lago M."/>
            <person name="Minx P."/>
            <person name="Mollenhauer M.U."/>
            <person name="Montooth K."/>
            <person name="Mount S.M."/>
            <person name="Mu X."/>
            <person name="Myers E."/>
            <person name="Negre B."/>
            <person name="Newfeld S."/>
            <person name="Nielsen R."/>
            <person name="Noor M.A."/>
            <person name="O'Grady P."/>
            <person name="Pachter L."/>
            <person name="Papaceit M."/>
            <person name="Parisi M.J."/>
            <person name="Parisi M."/>
            <person name="Parts L."/>
            <person name="Pedersen J.S."/>
            <person name="Pesole G."/>
            <person name="Phillippy A.M."/>
            <person name="Ponting C.P."/>
            <person name="Pop M."/>
            <person name="Porcelli D."/>
            <person name="Powell J.R."/>
            <person name="Prohaska S."/>
            <person name="Pruitt K."/>
            <person name="Puig M."/>
            <person name="Quesneville H."/>
            <person name="Ram K.R."/>
            <person name="Rand D."/>
            <person name="Rasmussen M.D."/>
            <person name="Reed L.K."/>
            <person name="Reenan R."/>
            <person name="Reily A."/>
            <person name="Remington K.A."/>
            <person name="Rieger T.T."/>
            <person name="Ritchie M.G."/>
            <person name="Robin C."/>
            <person name="Rogers Y.H."/>
            <person name="Rohde C."/>
            <person name="Rozas J."/>
            <person name="Rubenfield M.J."/>
            <person name="Ruiz A."/>
            <person name="Russo S."/>
            <person name="Salzberg S.L."/>
            <person name="Sanchez-Gracia A."/>
            <person name="Saranga D.J."/>
            <person name="Sato H."/>
            <person name="Schaeffer S.W."/>
            <person name="Schatz M.C."/>
            <person name="Schlenke T."/>
            <person name="Schwartz R."/>
            <person name="Segarra C."/>
            <person name="Singh R.S."/>
            <person name="Sirot L."/>
            <person name="Sirota M."/>
            <person name="Sisneros N.B."/>
            <person name="Smith C.D."/>
            <person name="Smith T.F."/>
            <person name="Spieth J."/>
            <person name="Stage D.E."/>
            <person name="Stark A."/>
            <person name="Stephan W."/>
            <person name="Strausberg R.L."/>
            <person name="Strempel S."/>
            <person name="Sturgill D."/>
            <person name="Sutton G."/>
            <person name="Sutton G.G."/>
            <person name="Tao W."/>
            <person name="Teichmann S."/>
            <person name="Tobari Y.N."/>
            <person name="Tomimura Y."/>
            <person name="Tsolas J.M."/>
            <person name="Valente V.L."/>
            <person name="Venter E."/>
            <person name="Venter J.C."/>
            <person name="Vicario S."/>
            <person name="Vieira F.G."/>
            <person name="Vilella A.J."/>
            <person name="Villasante A."/>
            <person name="Walenz B."/>
            <person name="Wang J."/>
            <person name="Wasserman M."/>
            <person name="Watts T."/>
            <person name="Wilson D."/>
            <person name="Wilson R.K."/>
            <person name="Wing R.A."/>
            <person name="Wolfner M.F."/>
            <person name="Wong A."/>
            <person name="Wong G.K."/>
            <person name="Wu C.I."/>
            <person name="Wu G."/>
            <person name="Yamamoto D."/>
            <person name="Yang H.P."/>
            <person name="Yang S.P."/>
            <person name="Yorke J.A."/>
            <person name="Yoshida K."/>
            <person name="Zdobnov E."/>
            <person name="Zhang P."/>
            <person name="Zhang Y."/>
            <person name="Zimin A.V."/>
            <person name="Baldwin J."/>
            <person name="Abdouelleil A."/>
            <person name="Abdulkadir J."/>
            <person name="Abebe A."/>
            <person name="Abera B."/>
            <person name="Abreu J."/>
            <person name="Acer S.C."/>
            <person name="Aftuck L."/>
            <person name="Alexander A."/>
            <person name="An P."/>
            <person name="Anderson E."/>
            <person name="Anderson S."/>
            <person name="Arachi H."/>
            <person name="Azer M."/>
            <person name="Bachantsang P."/>
            <person name="Barry A."/>
            <person name="Bayul T."/>
            <person name="Berlin A."/>
            <person name="Bessette D."/>
            <person name="Bloom T."/>
            <person name="Blye J."/>
            <person name="Boguslavskiy L."/>
            <person name="Bonnet C."/>
            <person name="Boukhgalter B."/>
            <person name="Bourzgui I."/>
            <person name="Brown A."/>
            <person name="Cahill P."/>
            <person name="Channer S."/>
            <person name="Cheshatsang Y."/>
            <person name="Chuda L."/>
            <person name="Citroen M."/>
            <person name="Collymore A."/>
            <person name="Cooke P."/>
            <person name="Costello M."/>
            <person name="D'Aco K."/>
            <person name="Daza R."/>
            <person name="De Haan G."/>
            <person name="DeGray S."/>
            <person name="DeMaso C."/>
            <person name="Dhargay N."/>
            <person name="Dooley K."/>
            <person name="Dooley E."/>
            <person name="Doricent M."/>
            <person name="Dorje P."/>
            <person name="Dorjee K."/>
            <person name="Dupes A."/>
            <person name="Elong R."/>
            <person name="Falk J."/>
            <person name="Farina A."/>
            <person name="Faro S."/>
            <person name="Ferguson D."/>
            <person name="Fisher S."/>
            <person name="Foley C.D."/>
            <person name="Franke A."/>
            <person name="Friedrich D."/>
            <person name="Gadbois L."/>
            <person name="Gearin G."/>
            <person name="Gearin C.R."/>
            <person name="Giannoukos G."/>
            <person name="Goode T."/>
            <person name="Graham J."/>
            <person name="Grandbois E."/>
            <person name="Grewal S."/>
            <person name="Gyaltsen K."/>
            <person name="Hafez N."/>
            <person name="Hagos B."/>
            <person name="Hall J."/>
            <person name="Henson C."/>
            <person name="Hollinger A."/>
            <person name="Honan T."/>
            <person name="Huard M.D."/>
            <person name="Hughes L."/>
            <person name="Hurhula B."/>
            <person name="Husby M.E."/>
            <person name="Kamat A."/>
            <person name="Kanga B."/>
            <person name="Kashin S."/>
            <person name="Khazanovich D."/>
            <person name="Kisner P."/>
            <person name="Lance K."/>
            <person name="Lara M."/>
            <person name="Lee W."/>
            <person name="Lennon N."/>
            <person name="Letendre F."/>
            <person name="LeVine R."/>
            <person name="Lipovsky A."/>
            <person name="Liu X."/>
            <person name="Liu J."/>
            <person name="Liu S."/>
            <person name="Lokyitsang T."/>
            <person name="Lokyitsang Y."/>
            <person name="Lubonja R."/>
            <person name="Lui A."/>
            <person name="MacDonald P."/>
            <person name="Magnisalis V."/>
            <person name="Maru K."/>
            <person name="Matthews C."/>
            <person name="McCusker W."/>
            <person name="McDonough S."/>
            <person name="Mehta T."/>
            <person name="Meldrim J."/>
            <person name="Meneus L."/>
            <person name="Mihai O."/>
            <person name="Mihalev A."/>
            <person name="Mihova T."/>
            <person name="Mittelman R."/>
            <person name="Mlenga V."/>
            <person name="Montmayeur A."/>
            <person name="Mulrain L."/>
            <person name="Navidi A."/>
            <person name="Naylor J."/>
            <person name="Negash T."/>
            <person name="Nguyen T."/>
            <person name="Nguyen N."/>
            <person name="Nicol R."/>
            <person name="Norbu C."/>
            <person name="Norbu N."/>
            <person name="Novod N."/>
            <person name="O'Neill B."/>
            <person name="Osman S."/>
            <person name="Markiewicz E."/>
            <person name="Oyono O.L."/>
            <person name="Patti C."/>
            <person name="Phunkhang P."/>
            <person name="Pierre F."/>
            <person name="Priest M."/>
            <person name="Raghuraman S."/>
            <person name="Rege F."/>
            <person name="Reyes R."/>
            <person name="Rise C."/>
            <person name="Rogov P."/>
            <person name="Ross K."/>
            <person name="Ryan E."/>
            <person name="Settipalli S."/>
            <person name="Shea T."/>
            <person name="Sherpa N."/>
            <person name="Shi L."/>
            <person name="Shih D."/>
            <person name="Sparrow T."/>
            <person name="Spaulding J."/>
            <person name="Stalker J."/>
            <person name="Stange-Thomann N."/>
            <person name="Stavropoulos S."/>
            <person name="Stone C."/>
            <person name="Strader C."/>
            <person name="Tesfaye S."/>
            <person name="Thomson T."/>
            <person name="Thoulutsang Y."/>
            <person name="Thoulutsang D."/>
            <person name="Topham K."/>
            <person name="Topping I."/>
            <person name="Tsamla T."/>
            <person name="Vassiliev H."/>
            <person name="Vo A."/>
            <person name="Wangchuk T."/>
            <person name="Wangdi T."/>
            <person name="Weiand M."/>
            <person name="Wilkinson J."/>
            <person name="Wilson A."/>
            <person name="Yadav S."/>
            <person name="Young G."/>
            <person name="Yu Q."/>
            <person name="Zembek L."/>
            <person name="Zhong D."/>
            <person name="Zimmer A."/>
            <person name="Zwirko Z."/>
            <person name="Jaffe D.B."/>
            <person name="Alvarez P."/>
            <person name="Brockman W."/>
            <person name="Butler J."/>
            <person name="Chin C."/>
            <person name="Gnerre S."/>
            <person name="Grabherr M."/>
            <person name="Kleber M."/>
            <person name="Mauceli E."/>
            <person name="MacCallum I."/>
        </authorList>
    </citation>
    <scope>NUCLEOTIDE SEQUENCE [LARGE SCALE GENOMIC DNA]</scope>
    <source>
        <strain evidence="15">TSC#14024-0371.13</strain>
        <strain evidence="16">Tucson 14024-0371.13</strain>
    </source>
</reference>
<feature type="binding site" evidence="12">
    <location>
        <position position="210"/>
    </location>
    <ligand>
        <name>Zn(2+)</name>
        <dbReference type="ChEBI" id="CHEBI:29105"/>
        <note>catalytic</note>
    </ligand>
</feature>
<sequence>MAEKRKLLQRYMQCLNEMQDELRRKELAKKMETLEKLQCELARRQEQRVAQGGGQMGKSERRQYLKDKLKSYQKTLKGLLCELARREAFANGERGRVSESDNLPHPLKLDEFTVAFRYVGEDGRELLMAALAARRCAYVPYSKFKVGAAFRAKCGQIYSGCNIENAAFTPGNCAERCALAKGVSEGEKRYTAGAVVAYHPDGFTTPCGVCRQFIREFATRDFPIYIAKAPPPEQEGCIPAIDDDEEVLVTSAYNLLPHSFSAYE</sequence>
<dbReference type="FunCoup" id="B3MPH9">
    <property type="interactions" value="120"/>
</dbReference>
<keyword evidence="7 12" id="KW-0862">Zinc</keyword>
<dbReference type="GO" id="GO:0042802">
    <property type="term" value="F:identical protein binding"/>
    <property type="evidence" value="ECO:0007669"/>
    <property type="project" value="UniProtKB-ARBA"/>
</dbReference>
<keyword evidence="6 15" id="KW-0378">Hydrolase</keyword>
<organism evidence="15 16">
    <name type="scientific">Drosophila ananassae</name>
    <name type="common">Fruit fly</name>
    <dbReference type="NCBI Taxonomy" id="7217"/>
    <lineage>
        <taxon>Eukaryota</taxon>
        <taxon>Metazoa</taxon>
        <taxon>Ecdysozoa</taxon>
        <taxon>Arthropoda</taxon>
        <taxon>Hexapoda</taxon>
        <taxon>Insecta</taxon>
        <taxon>Pterygota</taxon>
        <taxon>Neoptera</taxon>
        <taxon>Endopterygota</taxon>
        <taxon>Diptera</taxon>
        <taxon>Brachycera</taxon>
        <taxon>Muscomorpha</taxon>
        <taxon>Ephydroidea</taxon>
        <taxon>Drosophilidae</taxon>
        <taxon>Drosophila</taxon>
        <taxon>Sophophora</taxon>
    </lineage>
</organism>
<feature type="domain" description="CMP/dCMP-type deaminase" evidence="14">
    <location>
        <begin position="121"/>
        <end position="240"/>
    </location>
</feature>
<keyword evidence="16" id="KW-1185">Reference proteome</keyword>
<evidence type="ECO:0000256" key="13">
    <source>
        <dbReference type="SAM" id="Coils"/>
    </source>
</evidence>
<dbReference type="SUPFAM" id="SSF53927">
    <property type="entry name" value="Cytidine deaminase-like"/>
    <property type="match status" value="1"/>
</dbReference>
<dbReference type="GO" id="GO:0004126">
    <property type="term" value="F:cytidine deaminase activity"/>
    <property type="evidence" value="ECO:0007669"/>
    <property type="project" value="UniProtKB-EC"/>
</dbReference>
<dbReference type="GO" id="GO:0055086">
    <property type="term" value="P:nucleobase-containing small molecule metabolic process"/>
    <property type="evidence" value="ECO:0007669"/>
    <property type="project" value="UniProtKB-ARBA"/>
</dbReference>
<reference evidence="15" key="3">
    <citation type="submission" date="2015-10" db="EMBL/GenBank/DDBJ databases">
        <authorList>
            <consortium name="FlyBase"/>
        </authorList>
    </citation>
    <scope>NUCLEOTIDE SEQUENCE</scope>
    <source>
        <strain evidence="15">TSC#14024-0371.13</strain>
    </source>
</reference>
<comment type="function">
    <text evidence="2">This enzyme scavenges exogenous and endogenous cytidine and 2'-deoxycytidine for UMP synthesis.</text>
</comment>
<evidence type="ECO:0000256" key="4">
    <source>
        <dbReference type="ARBA" id="ARBA00012783"/>
    </source>
</evidence>
<dbReference type="HOGENOM" id="CLU_097262_2_0_1"/>
<dbReference type="KEGG" id="dan:6498088"/>
<dbReference type="eggNOG" id="KOG0833">
    <property type="taxonomic scope" value="Eukaryota"/>
</dbReference>
<dbReference type="InterPro" id="IPR006262">
    <property type="entry name" value="Cyt_deam_tetra"/>
</dbReference>
<evidence type="ECO:0000256" key="9">
    <source>
        <dbReference type="ARBA" id="ARBA00049558"/>
    </source>
</evidence>
<dbReference type="Gene3D" id="3.40.140.10">
    <property type="entry name" value="Cytidine Deaminase, domain 2"/>
    <property type="match status" value="1"/>
</dbReference>
<comment type="cofactor">
    <cofactor evidence="1 12">
        <name>Zn(2+)</name>
        <dbReference type="ChEBI" id="CHEBI:29105"/>
    </cofactor>
</comment>
<dbReference type="FunFam" id="3.40.140.10:FF:000008">
    <property type="entry name" value="Cytidine deaminase"/>
    <property type="match status" value="1"/>
</dbReference>
<keyword evidence="13" id="KW-0175">Coiled coil</keyword>
<evidence type="ECO:0000256" key="8">
    <source>
        <dbReference type="ARBA" id="ARBA00032005"/>
    </source>
</evidence>
<feature type="binding site" evidence="12">
    <location>
        <position position="173"/>
    </location>
    <ligand>
        <name>Zn(2+)</name>
        <dbReference type="ChEBI" id="CHEBI:29105"/>
        <note>catalytic</note>
    </ligand>
</feature>
<feature type="active site" description="Proton donor" evidence="10">
    <location>
        <position position="175"/>
    </location>
</feature>
<dbReference type="STRING" id="7217.B3MPH9"/>
<dbReference type="GeneID" id="6498088"/>
<evidence type="ECO:0000256" key="7">
    <source>
        <dbReference type="ARBA" id="ARBA00022833"/>
    </source>
</evidence>
<dbReference type="Pfam" id="PF00383">
    <property type="entry name" value="dCMP_cyt_deam_1"/>
    <property type="match status" value="1"/>
</dbReference>
<feature type="coiled-coil region" evidence="13">
    <location>
        <begin position="1"/>
        <end position="47"/>
    </location>
</feature>
<dbReference type="EMBL" id="CH902620">
    <property type="protein sequence ID" value="KPU73306.1"/>
    <property type="molecule type" value="Genomic_DNA"/>
</dbReference>
<feature type="binding site" evidence="11">
    <location>
        <begin position="162"/>
        <end position="164"/>
    </location>
    <ligand>
        <name>substrate</name>
    </ligand>
</feature>
<proteinExistence type="inferred from homology"/>
<evidence type="ECO:0000259" key="14">
    <source>
        <dbReference type="PROSITE" id="PS51747"/>
    </source>
</evidence>
<dbReference type="InterPro" id="IPR016193">
    <property type="entry name" value="Cytidine_deaminase-like"/>
</dbReference>
<dbReference type="OrthoDB" id="414540at2759"/>
<dbReference type="NCBIfam" id="TIGR01354">
    <property type="entry name" value="cyt_deam_tetra"/>
    <property type="match status" value="1"/>
</dbReference>
<evidence type="ECO:0000256" key="6">
    <source>
        <dbReference type="ARBA" id="ARBA00022801"/>
    </source>
</evidence>
<dbReference type="PROSITE" id="PS00903">
    <property type="entry name" value="CYT_DCMP_DEAMINASES_1"/>
    <property type="match status" value="1"/>
</dbReference>
<evidence type="ECO:0000256" key="5">
    <source>
        <dbReference type="ARBA" id="ARBA00022723"/>
    </source>
</evidence>
<dbReference type="EC" id="3.5.4.5" evidence="4"/>
<protein>
    <recommendedName>
        <fullName evidence="4">cytidine deaminase</fullName>
        <ecNumber evidence="4">3.5.4.5</ecNumber>
    </recommendedName>
    <alternativeName>
        <fullName evidence="8">Cytidine aminohydrolase</fullName>
    </alternativeName>
</protein>
<evidence type="ECO:0000313" key="15">
    <source>
        <dbReference type="EMBL" id="EDV31275.1"/>
    </source>
</evidence>
<dbReference type="GO" id="GO:0005829">
    <property type="term" value="C:cytosol"/>
    <property type="evidence" value="ECO:0007669"/>
    <property type="project" value="TreeGrafter"/>
</dbReference>
<gene>
    <name evidence="15" type="primary">Dana\GF15275</name>
    <name evidence="15" type="synonym">dana_GLEANR_16041</name>
    <name evidence="15" type="ORF">GF15275</name>
</gene>
<keyword evidence="5 12" id="KW-0479">Metal-binding</keyword>
<evidence type="ECO:0000256" key="12">
    <source>
        <dbReference type="PIRSR" id="PIRSR606262-3"/>
    </source>
</evidence>
<dbReference type="CDD" id="cd01283">
    <property type="entry name" value="cytidine_deaminase"/>
    <property type="match status" value="1"/>
</dbReference>
<evidence type="ECO:0000256" key="10">
    <source>
        <dbReference type="PIRSR" id="PIRSR006334-1"/>
    </source>
</evidence>
<dbReference type="GO" id="GO:0072527">
    <property type="term" value="P:pyrimidine-containing compound metabolic process"/>
    <property type="evidence" value="ECO:0007669"/>
    <property type="project" value="UniProtKB-ARBA"/>
</dbReference>
<dbReference type="InterPro" id="IPR002125">
    <property type="entry name" value="CMP_dCMP_dom"/>
</dbReference>
<dbReference type="InterPro" id="IPR016192">
    <property type="entry name" value="APOBEC/CMP_deaminase_Zn-bd"/>
</dbReference>
<comment type="similarity">
    <text evidence="3">Belongs to the cytidine and deoxycytidylate deaminase family.</text>
</comment>
<evidence type="ECO:0000256" key="1">
    <source>
        <dbReference type="ARBA" id="ARBA00001947"/>
    </source>
</evidence>
<dbReference type="GO" id="GO:0008270">
    <property type="term" value="F:zinc ion binding"/>
    <property type="evidence" value="ECO:0007669"/>
    <property type="project" value="InterPro"/>
</dbReference>
<dbReference type="AlphaFoldDB" id="B3MPH9"/>
<dbReference type="PROSITE" id="PS51747">
    <property type="entry name" value="CYT_DCMP_DEAMINASES_2"/>
    <property type="match status" value="1"/>
</dbReference>
<evidence type="ECO:0000256" key="2">
    <source>
        <dbReference type="ARBA" id="ARBA00003949"/>
    </source>
</evidence>
<dbReference type="NCBIfam" id="NF004064">
    <property type="entry name" value="PRK05578.1"/>
    <property type="match status" value="1"/>
</dbReference>
<accession>B3MPH9</accession>
<dbReference type="Proteomes" id="UP000007801">
    <property type="component" value="Unassembled WGS sequence"/>
</dbReference>
<reference evidence="15" key="2">
    <citation type="journal article" date="2008" name="Bioinformatics">
        <title>Assembly reconciliation.</title>
        <authorList>
            <person name="Zimin A.V."/>
            <person name="Smith D.R."/>
            <person name="Sutton G."/>
            <person name="Yorke J.A."/>
        </authorList>
    </citation>
    <scope>NUCLEOTIDE SEQUENCE</scope>
    <source>
        <strain evidence="15">TSC#14024-0371.13</strain>
    </source>
</reference>
<dbReference type="OMA" id="DFPIYIA"/>
<dbReference type="EMBL" id="CH902620">
    <property type="protein sequence ID" value="EDV31275.1"/>
    <property type="molecule type" value="Genomic_DNA"/>
</dbReference>
<dbReference type="SMR" id="B3MPH9"/>
<evidence type="ECO:0000256" key="3">
    <source>
        <dbReference type="ARBA" id="ARBA00006576"/>
    </source>
</evidence>
<feature type="binding site" evidence="12">
    <location>
        <position position="207"/>
    </location>
    <ligand>
        <name>Zn(2+)</name>
        <dbReference type="ChEBI" id="CHEBI:29105"/>
        <note>catalytic</note>
    </ligand>
</feature>
<name>B3MPH9_DROAN</name>
<dbReference type="PANTHER" id="PTHR11644:SF2">
    <property type="entry name" value="CYTIDINE DEAMINASE"/>
    <property type="match status" value="1"/>
</dbReference>
<comment type="catalytic activity">
    <reaction evidence="9">
        <text>cytidine + H2O + H(+) = uridine + NH4(+)</text>
        <dbReference type="Rhea" id="RHEA:16069"/>
        <dbReference type="ChEBI" id="CHEBI:15377"/>
        <dbReference type="ChEBI" id="CHEBI:15378"/>
        <dbReference type="ChEBI" id="CHEBI:16704"/>
        <dbReference type="ChEBI" id="CHEBI:17562"/>
        <dbReference type="ChEBI" id="CHEBI:28938"/>
        <dbReference type="EC" id="3.5.4.5"/>
    </reaction>
</comment>
<evidence type="ECO:0000313" key="16">
    <source>
        <dbReference type="Proteomes" id="UP000007801"/>
    </source>
</evidence>
<evidence type="ECO:0000256" key="11">
    <source>
        <dbReference type="PIRSR" id="PIRSR006334-2"/>
    </source>
</evidence>
<dbReference type="PANTHER" id="PTHR11644">
    <property type="entry name" value="CYTIDINE DEAMINASE"/>
    <property type="match status" value="1"/>
</dbReference>
<dbReference type="InterPro" id="IPR050202">
    <property type="entry name" value="Cyt/Deoxycyt_deaminase"/>
</dbReference>